<proteinExistence type="predicted"/>
<dbReference type="AlphaFoldDB" id="C0C514"/>
<dbReference type="STRING" id="553973.CLOHYLEM_07182"/>
<dbReference type="eggNOG" id="ENOG5030J2N">
    <property type="taxonomic scope" value="Bacteria"/>
</dbReference>
<dbReference type="HOGENOM" id="CLU_541537_0_0_9"/>
<evidence type="ECO:0000313" key="2">
    <source>
        <dbReference type="Proteomes" id="UP000004893"/>
    </source>
</evidence>
<keyword evidence="2" id="KW-1185">Reference proteome</keyword>
<dbReference type="EMBL" id="ABYI02000036">
    <property type="protein sequence ID" value="EEG72782.1"/>
    <property type="molecule type" value="Genomic_DNA"/>
</dbReference>
<reference evidence="1" key="2">
    <citation type="submission" date="2013-06" db="EMBL/GenBank/DDBJ databases">
        <title>Draft genome sequence of Clostridium hylemonae (DSM 15053).</title>
        <authorList>
            <person name="Sudarsanam P."/>
            <person name="Ley R."/>
            <person name="Guruge J."/>
            <person name="Turnbaugh P.J."/>
            <person name="Mahowald M."/>
            <person name="Liep D."/>
            <person name="Gordon J."/>
        </authorList>
    </citation>
    <scope>NUCLEOTIDE SEQUENCE</scope>
    <source>
        <strain evidence="1">DSM 15053</strain>
    </source>
</reference>
<evidence type="ECO:0000313" key="1">
    <source>
        <dbReference type="EMBL" id="EEG72782.1"/>
    </source>
</evidence>
<gene>
    <name evidence="1" type="ORF">CLOHYLEM_07182</name>
</gene>
<protein>
    <submittedName>
        <fullName evidence="1">Uncharacterized protein</fullName>
    </submittedName>
</protein>
<accession>C0C514</accession>
<reference evidence="1" key="1">
    <citation type="submission" date="2009-02" db="EMBL/GenBank/DDBJ databases">
        <authorList>
            <person name="Fulton L."/>
            <person name="Clifton S."/>
            <person name="Fulton B."/>
            <person name="Xu J."/>
            <person name="Minx P."/>
            <person name="Pepin K.H."/>
            <person name="Johnson M."/>
            <person name="Bhonagiri V."/>
            <person name="Nash W.E."/>
            <person name="Mardis E.R."/>
            <person name="Wilson R.K."/>
        </authorList>
    </citation>
    <scope>NUCLEOTIDE SEQUENCE [LARGE SCALE GENOMIC DNA]</scope>
    <source>
        <strain evidence="1">DSM 15053</strain>
    </source>
</reference>
<dbReference type="Proteomes" id="UP000004893">
    <property type="component" value="Unassembled WGS sequence"/>
</dbReference>
<comment type="caution">
    <text evidence="1">The sequence shown here is derived from an EMBL/GenBank/DDBJ whole genome shotgun (WGS) entry which is preliminary data.</text>
</comment>
<dbReference type="RefSeq" id="WP_006444539.1">
    <property type="nucleotide sequence ID" value="NZ_CP036524.1"/>
</dbReference>
<organism evidence="1 2">
    <name type="scientific">[Clostridium] hylemonae DSM 15053</name>
    <dbReference type="NCBI Taxonomy" id="553973"/>
    <lineage>
        <taxon>Bacteria</taxon>
        <taxon>Bacillati</taxon>
        <taxon>Bacillota</taxon>
        <taxon>Clostridia</taxon>
        <taxon>Lachnospirales</taxon>
        <taxon>Lachnospiraceae</taxon>
    </lineage>
</organism>
<sequence>MRTKRLSPLGFLMECLNIQTVSLSRELHVDASLVSKWKSGDRSLNSNSMYFEDIIRFIMKVSEKSDHQLLSKALSEIYPLEGLEGSSSPEPFVRKLLFSEKLTLPNLKEFTAPGIQPKIQIGSCEQNSGRRHAVLKLLDYAETLPVPGRIIFIDSEEYGWLLEDEAFVRHFAEKMNVLLGRGFSARFVIHFSSYRQRFVRFFEMCNLLLFHRNVEWFYYEYYDENVFQFSQFILDKAISLLGISAGQDNSTTMVFTDTPSIIRHWTMAESVISRCEKLFVNFPVEKCADVVEYIRVIRKRGTLYAYLPAPAFVSAQSELLSEILTGNHIDPATTDQCLIVNQRMRDIVHTQFRGLEDAPERIVQILQLEEMERRAFRTPFISCSLTLLGGRQVNVTKPQYARCLRSLADALDKHENLEIVFLSEGDNAPLPAIPEMNCWCKQNTWMVQMDQKGFRLSDEASIVNAASVTFERCIRRIPPKRKEKSSVTAYLLQLADTLERSGV</sequence>
<dbReference type="OrthoDB" id="1776393at2"/>
<name>C0C514_9FIRM</name>